<keyword evidence="6 10" id="KW-0812">Transmembrane</keyword>
<dbReference type="AlphaFoldDB" id="A0A0A6UM29"/>
<dbReference type="eggNOG" id="COG5542">
    <property type="taxonomic scope" value="Bacteria"/>
</dbReference>
<dbReference type="GO" id="GO:0000009">
    <property type="term" value="F:alpha-1,6-mannosyltransferase activity"/>
    <property type="evidence" value="ECO:0007669"/>
    <property type="project" value="InterPro"/>
</dbReference>
<comment type="subcellular location">
    <subcellularLocation>
        <location evidence="1">Endoplasmic reticulum membrane</location>
        <topology evidence="1">Multi-pass membrane protein</topology>
    </subcellularLocation>
</comment>
<dbReference type="PANTHER" id="PTHR12468:SF2">
    <property type="entry name" value="GPI MANNOSYLTRANSFERASE 2"/>
    <property type="match status" value="1"/>
</dbReference>
<feature type="transmembrane region" description="Helical" evidence="10">
    <location>
        <begin position="150"/>
        <end position="180"/>
    </location>
</feature>
<comment type="pathway">
    <text evidence="2">Glycolipid biosynthesis; glycosylphosphatidylinositol-anchor biosynthesis.</text>
</comment>
<evidence type="ECO:0000256" key="5">
    <source>
        <dbReference type="ARBA" id="ARBA00022679"/>
    </source>
</evidence>
<evidence type="ECO:0000256" key="8">
    <source>
        <dbReference type="ARBA" id="ARBA00022989"/>
    </source>
</evidence>
<feature type="transmembrane region" description="Helical" evidence="10">
    <location>
        <begin position="107"/>
        <end position="129"/>
    </location>
</feature>
<dbReference type="PANTHER" id="PTHR12468">
    <property type="entry name" value="GPI MANNOSYLTRANSFERASE 2"/>
    <property type="match status" value="1"/>
</dbReference>
<evidence type="ECO:0000256" key="9">
    <source>
        <dbReference type="ARBA" id="ARBA00023136"/>
    </source>
</evidence>
<evidence type="ECO:0000256" key="7">
    <source>
        <dbReference type="ARBA" id="ARBA00022824"/>
    </source>
</evidence>
<evidence type="ECO:0000256" key="2">
    <source>
        <dbReference type="ARBA" id="ARBA00004687"/>
    </source>
</evidence>
<feature type="transmembrane region" description="Helical" evidence="10">
    <location>
        <begin position="374"/>
        <end position="397"/>
    </location>
</feature>
<feature type="transmembrane region" description="Helical" evidence="10">
    <location>
        <begin position="186"/>
        <end position="208"/>
    </location>
</feature>
<dbReference type="GO" id="GO:0006506">
    <property type="term" value="P:GPI anchor biosynthetic process"/>
    <property type="evidence" value="ECO:0007669"/>
    <property type="project" value="UniProtKB-UniPathway"/>
</dbReference>
<dbReference type="EMBL" id="JRTT01000012">
    <property type="protein sequence ID" value="KHD77195.1"/>
    <property type="molecule type" value="Genomic_DNA"/>
</dbReference>
<name>A0A0A6UM29_ACTUT</name>
<keyword evidence="12" id="KW-1185">Reference proteome</keyword>
<evidence type="ECO:0000313" key="11">
    <source>
        <dbReference type="EMBL" id="KHD77195.1"/>
    </source>
</evidence>
<reference evidence="11 12" key="1">
    <citation type="submission" date="2014-10" db="EMBL/GenBank/DDBJ databases">
        <title>Draft genome sequence of Actinoplanes utahensis NRRL 12052.</title>
        <authorList>
            <person name="Velasco-Bucheli B."/>
            <person name="del Cerro C."/>
            <person name="Hormigo D."/>
            <person name="Garcia J.L."/>
            <person name="Acebal C."/>
            <person name="Arroyo M."/>
            <person name="de la Mata I."/>
        </authorList>
    </citation>
    <scope>NUCLEOTIDE SEQUENCE [LARGE SCALE GENOMIC DNA]</scope>
    <source>
        <strain evidence="11 12">NRRL 12052</strain>
    </source>
</reference>
<feature type="transmembrane region" description="Helical" evidence="10">
    <location>
        <begin position="29"/>
        <end position="51"/>
    </location>
</feature>
<dbReference type="RefSeq" id="WP_043524444.1">
    <property type="nucleotide sequence ID" value="NZ_JRTT01000012.1"/>
</dbReference>
<evidence type="ECO:0000256" key="3">
    <source>
        <dbReference type="ARBA" id="ARBA00022502"/>
    </source>
</evidence>
<organism evidence="11 12">
    <name type="scientific">Actinoplanes utahensis</name>
    <dbReference type="NCBI Taxonomy" id="1869"/>
    <lineage>
        <taxon>Bacteria</taxon>
        <taxon>Bacillati</taxon>
        <taxon>Actinomycetota</taxon>
        <taxon>Actinomycetes</taxon>
        <taxon>Micromonosporales</taxon>
        <taxon>Micromonosporaceae</taxon>
        <taxon>Actinoplanes</taxon>
    </lineage>
</organism>
<keyword evidence="4" id="KW-0328">Glycosyltransferase</keyword>
<keyword evidence="5" id="KW-0808">Transferase</keyword>
<evidence type="ECO:0000256" key="4">
    <source>
        <dbReference type="ARBA" id="ARBA00022676"/>
    </source>
</evidence>
<dbReference type="UniPathway" id="UPA00196"/>
<evidence type="ECO:0000256" key="6">
    <source>
        <dbReference type="ARBA" id="ARBA00022692"/>
    </source>
</evidence>
<dbReference type="GO" id="GO:0004376">
    <property type="term" value="F:GPI mannosyltransferase activity"/>
    <property type="evidence" value="ECO:0007669"/>
    <property type="project" value="InterPro"/>
</dbReference>
<dbReference type="STRING" id="1869.MB27_12150"/>
<keyword evidence="8 10" id="KW-1133">Transmembrane helix</keyword>
<dbReference type="Proteomes" id="UP000054537">
    <property type="component" value="Unassembled WGS sequence"/>
</dbReference>
<evidence type="ECO:0000256" key="10">
    <source>
        <dbReference type="SAM" id="Phobius"/>
    </source>
</evidence>
<dbReference type="InterPro" id="IPR007315">
    <property type="entry name" value="PIG-V/Gpi18"/>
</dbReference>
<dbReference type="GO" id="GO:0031501">
    <property type="term" value="C:mannosyltransferase complex"/>
    <property type="evidence" value="ECO:0007669"/>
    <property type="project" value="TreeGrafter"/>
</dbReference>
<gene>
    <name evidence="11" type="ORF">MB27_12150</name>
</gene>
<feature type="transmembrane region" description="Helical" evidence="10">
    <location>
        <begin position="291"/>
        <end position="312"/>
    </location>
</feature>
<protein>
    <recommendedName>
        <fullName evidence="13">Integral membrane protein</fullName>
    </recommendedName>
</protein>
<dbReference type="OrthoDB" id="151635at2"/>
<evidence type="ECO:0000256" key="1">
    <source>
        <dbReference type="ARBA" id="ARBA00004477"/>
    </source>
</evidence>
<feature type="transmembrane region" description="Helical" evidence="10">
    <location>
        <begin position="229"/>
        <end position="250"/>
    </location>
</feature>
<proteinExistence type="predicted"/>
<accession>A0A0A6UM29</accession>
<feature type="transmembrane region" description="Helical" evidence="10">
    <location>
        <begin position="324"/>
        <end position="342"/>
    </location>
</feature>
<keyword evidence="9 10" id="KW-0472">Membrane</keyword>
<dbReference type="GO" id="GO:0016020">
    <property type="term" value="C:membrane"/>
    <property type="evidence" value="ECO:0007669"/>
    <property type="project" value="GOC"/>
</dbReference>
<evidence type="ECO:0008006" key="13">
    <source>
        <dbReference type="Google" id="ProtNLM"/>
    </source>
</evidence>
<comment type="caution">
    <text evidence="11">The sequence shown here is derived from an EMBL/GenBank/DDBJ whole genome shotgun (WGS) entry which is preliminary data.</text>
</comment>
<evidence type="ECO:0000313" key="12">
    <source>
        <dbReference type="Proteomes" id="UP000054537"/>
    </source>
</evidence>
<keyword evidence="7" id="KW-0256">Endoplasmic reticulum</keyword>
<dbReference type="Pfam" id="PF04188">
    <property type="entry name" value="Mannosyl_trans2"/>
    <property type="match status" value="1"/>
</dbReference>
<feature type="transmembrane region" description="Helical" evidence="10">
    <location>
        <begin position="348"/>
        <end position="367"/>
    </location>
</feature>
<keyword evidence="3" id="KW-0337">GPI-anchor biosynthesis</keyword>
<sequence>MTLLTHPDESTRRLLPPVEPRRRWRDASLAAAAVWAVLTVAHVGVQMLAWLPRRDGGSTPATTQLLLSLNQWDTGHYLRIAESGYQADPASPAFFPLYPVLIRVTDAILPGGALVAALLVANAAVFGALTMLYRLTHHEFGTEVAQRATWYLAAFPTGFFLFIGYNESLFILLLTGALYAGRRGHWWLAGTLGALSSATRLFGVLLMAPLAVEYVRQIGWRPRRVRPDLLSLALVPMGAAAYSLYCLVVLDDPLAFSNAQDHWGRRYTFPGAAWVSAVQHAGGGLLSTDTLGAALDAGTVVVVAVLLILCVAGPARFRRDQMYLLVHGVLTLALLTSTELWFRPMMSSSRYVLEVLAIFMVLARLGARQMIDRAVLIIGAALHAAFLTIFVAGTFFIA</sequence>